<dbReference type="KEGG" id="cbot:ATE48_18535"/>
<dbReference type="Gene3D" id="3.40.1090.10">
    <property type="entry name" value="Cytosolic phospholipase A2 catalytic domain"/>
    <property type="match status" value="1"/>
</dbReference>
<dbReference type="GO" id="GO:0016042">
    <property type="term" value="P:lipid catabolic process"/>
    <property type="evidence" value="ECO:0007669"/>
    <property type="project" value="UniProtKB-UniRule"/>
</dbReference>
<feature type="active site" description="Nucleophile" evidence="4">
    <location>
        <position position="65"/>
    </location>
</feature>
<keyword evidence="1 4" id="KW-0378">Hydrolase</keyword>
<keyword evidence="2 4" id="KW-0442">Lipid degradation</keyword>
<dbReference type="InterPro" id="IPR002641">
    <property type="entry name" value="PNPLA_dom"/>
</dbReference>
<dbReference type="STRING" id="1759059.ATE48_18535"/>
<evidence type="ECO:0000256" key="3">
    <source>
        <dbReference type="ARBA" id="ARBA00023098"/>
    </source>
</evidence>
<feature type="active site" description="Proton acceptor" evidence="4">
    <location>
        <position position="213"/>
    </location>
</feature>
<dbReference type="Pfam" id="PF01734">
    <property type="entry name" value="Patatin"/>
    <property type="match status" value="1"/>
</dbReference>
<dbReference type="PANTHER" id="PTHR24185:SF1">
    <property type="entry name" value="CALCIUM-INDEPENDENT PHOSPHOLIPASE A2-GAMMA"/>
    <property type="match status" value="1"/>
</dbReference>
<reference evidence="6 7" key="1">
    <citation type="submission" date="2015-11" db="EMBL/GenBank/DDBJ databases">
        <title>Whole-Genome Sequence of Candidatus Oderbacter manganicum from the National Park Lower Oder Valley, Germany.</title>
        <authorList>
            <person name="Braun B."/>
            <person name="Liere K."/>
            <person name="Szewzyk U."/>
        </authorList>
    </citation>
    <scope>NUCLEOTIDE SEQUENCE [LARGE SCALE GENOMIC DNA]</scope>
    <source>
        <strain evidence="6 7">OTSz_A_272</strain>
    </source>
</reference>
<organism evidence="6 7">
    <name type="scientific">Candidatus Viadribacter manganicus</name>
    <dbReference type="NCBI Taxonomy" id="1759059"/>
    <lineage>
        <taxon>Bacteria</taxon>
        <taxon>Pseudomonadati</taxon>
        <taxon>Pseudomonadota</taxon>
        <taxon>Alphaproteobacteria</taxon>
        <taxon>Hyphomonadales</taxon>
        <taxon>Hyphomonadaceae</taxon>
        <taxon>Candidatus Viadribacter</taxon>
    </lineage>
</organism>
<evidence type="ECO:0000256" key="2">
    <source>
        <dbReference type="ARBA" id="ARBA00022963"/>
    </source>
</evidence>
<name>A0A1B1AMK6_9PROT</name>
<dbReference type="Proteomes" id="UP000092498">
    <property type="component" value="Chromosome"/>
</dbReference>
<accession>A0A1B1AMK6</accession>
<dbReference type="RefSeq" id="WP_066774178.1">
    <property type="nucleotide sequence ID" value="NZ_CP013244.1"/>
</dbReference>
<proteinExistence type="predicted"/>
<keyword evidence="3 4" id="KW-0443">Lipid metabolism</keyword>
<dbReference type="InterPro" id="IPR016035">
    <property type="entry name" value="Acyl_Trfase/lysoPLipase"/>
</dbReference>
<keyword evidence="7" id="KW-1185">Reference proteome</keyword>
<sequence length="410" mass="44763">MSKSLFEHLSPDTGPKRILALDGGGVKGLLTLGMLKILEEELRRRAHGAASFRLSDYYDLIGGTSTGAIISAGLALGLSVDELIALYQRLGPEVFGKNAGDGVFLQSKFESKNLRRALHSVLSTKTMGSEDIKTGLAIHAKRIDTGSAWVVTNHPLGVFYDPPAGSSIFPNKRYRLTDLVLASAAAPTFFDEIVIDIEFDEKRRPTQKGYFVDGAVSANNNPSMQLFMLALEPSYKFAWKSGADNLMMTSCGTGSRRPSVDGKSFQGLPPGLRGVHALRAMVYDTQVQGVMMMQALSEPKKPWRVNSEIGDMRGVCVSGAPVLDYQRVDIMLDTKPKAKRRGDPVPPMTPLERLLGREVDADSLEALDHMDNGKKPNLDLLLEVGMAAGRTYFDAAYPDPKFDLPEWRGA</sequence>
<protein>
    <recommendedName>
        <fullName evidence="5">PNPLA domain-containing protein</fullName>
    </recommendedName>
</protein>
<feature type="domain" description="PNPLA" evidence="5">
    <location>
        <begin position="19"/>
        <end position="227"/>
    </location>
</feature>
<dbReference type="InParanoid" id="A0A1B1AMK6"/>
<feature type="short sequence motif" description="DGA/G" evidence="4">
    <location>
        <begin position="213"/>
        <end position="215"/>
    </location>
</feature>
<dbReference type="GO" id="GO:0016020">
    <property type="term" value="C:membrane"/>
    <property type="evidence" value="ECO:0007669"/>
    <property type="project" value="TreeGrafter"/>
</dbReference>
<evidence type="ECO:0000256" key="4">
    <source>
        <dbReference type="PROSITE-ProRule" id="PRU01161"/>
    </source>
</evidence>
<gene>
    <name evidence="6" type="ORF">ATE48_18535</name>
</gene>
<dbReference type="GO" id="GO:0004620">
    <property type="term" value="F:phospholipase activity"/>
    <property type="evidence" value="ECO:0007669"/>
    <property type="project" value="TreeGrafter"/>
</dbReference>
<dbReference type="AlphaFoldDB" id="A0A1B1AMK6"/>
<evidence type="ECO:0000313" key="6">
    <source>
        <dbReference type="EMBL" id="ANP47750.1"/>
    </source>
</evidence>
<dbReference type="PROSITE" id="PS51635">
    <property type="entry name" value="PNPLA"/>
    <property type="match status" value="1"/>
</dbReference>
<dbReference type="GO" id="GO:0006631">
    <property type="term" value="P:fatty acid metabolic process"/>
    <property type="evidence" value="ECO:0007669"/>
    <property type="project" value="TreeGrafter"/>
</dbReference>
<evidence type="ECO:0000313" key="7">
    <source>
        <dbReference type="Proteomes" id="UP000092498"/>
    </source>
</evidence>
<dbReference type="PANTHER" id="PTHR24185">
    <property type="entry name" value="CALCIUM-INDEPENDENT PHOSPHOLIPASE A2-GAMMA"/>
    <property type="match status" value="1"/>
</dbReference>
<dbReference type="SUPFAM" id="SSF52151">
    <property type="entry name" value="FabD/lysophospholipase-like"/>
    <property type="match status" value="1"/>
</dbReference>
<dbReference type="EMBL" id="CP013244">
    <property type="protein sequence ID" value="ANP47750.1"/>
    <property type="molecule type" value="Genomic_DNA"/>
</dbReference>
<feature type="short sequence motif" description="GXGXXG" evidence="4">
    <location>
        <begin position="23"/>
        <end position="28"/>
    </location>
</feature>
<evidence type="ECO:0000256" key="1">
    <source>
        <dbReference type="ARBA" id="ARBA00022801"/>
    </source>
</evidence>
<feature type="short sequence motif" description="GXSXG" evidence="4">
    <location>
        <begin position="63"/>
        <end position="67"/>
    </location>
</feature>
<evidence type="ECO:0000259" key="5">
    <source>
        <dbReference type="PROSITE" id="PS51635"/>
    </source>
</evidence>